<reference evidence="3" key="1">
    <citation type="submission" date="2022-04" db="EMBL/GenBank/DDBJ databases">
        <authorList>
            <person name="Seo M.-J."/>
        </authorList>
    </citation>
    <scope>NUCLEOTIDE SEQUENCE</scope>
    <source>
        <strain evidence="3">MBLB2552</strain>
    </source>
</reference>
<evidence type="ECO:0000313" key="4">
    <source>
        <dbReference type="Proteomes" id="UP001139534"/>
    </source>
</evidence>
<dbReference type="Pfam" id="PF01370">
    <property type="entry name" value="Epimerase"/>
    <property type="match status" value="1"/>
</dbReference>
<dbReference type="InterPro" id="IPR036291">
    <property type="entry name" value="NAD(P)-bd_dom_sf"/>
</dbReference>
<dbReference type="PANTHER" id="PTHR43000">
    <property type="entry name" value="DTDP-D-GLUCOSE 4,6-DEHYDRATASE-RELATED"/>
    <property type="match status" value="1"/>
</dbReference>
<organism evidence="3 4">
    <name type="scientific">Paenibacillus mellifer</name>
    <dbReference type="NCBI Taxonomy" id="2937794"/>
    <lineage>
        <taxon>Bacteria</taxon>
        <taxon>Bacillati</taxon>
        <taxon>Bacillota</taxon>
        <taxon>Bacilli</taxon>
        <taxon>Bacillales</taxon>
        <taxon>Paenibacillaceae</taxon>
        <taxon>Paenibacillus</taxon>
    </lineage>
</organism>
<dbReference type="SUPFAM" id="SSF51735">
    <property type="entry name" value="NAD(P)-binding Rossmann-fold domains"/>
    <property type="match status" value="1"/>
</dbReference>
<dbReference type="AlphaFoldDB" id="A0A9X2BU82"/>
<proteinExistence type="inferred from homology"/>
<evidence type="ECO:0000313" key="3">
    <source>
        <dbReference type="EMBL" id="MCK8488811.1"/>
    </source>
</evidence>
<dbReference type="Proteomes" id="UP001139534">
    <property type="component" value="Unassembled WGS sequence"/>
</dbReference>
<comment type="caution">
    <text evidence="3">The sequence shown here is derived from an EMBL/GenBank/DDBJ whole genome shotgun (WGS) entry which is preliminary data.</text>
</comment>
<dbReference type="InterPro" id="IPR001509">
    <property type="entry name" value="Epimerase_deHydtase"/>
</dbReference>
<dbReference type="Gene3D" id="3.40.50.720">
    <property type="entry name" value="NAD(P)-binding Rossmann-like Domain"/>
    <property type="match status" value="1"/>
</dbReference>
<comment type="similarity">
    <text evidence="1">Belongs to the NAD(P)-dependent epimerase/dehydratase family.</text>
</comment>
<evidence type="ECO:0000259" key="2">
    <source>
        <dbReference type="Pfam" id="PF01370"/>
    </source>
</evidence>
<protein>
    <submittedName>
        <fullName evidence="3">NAD-dependent epimerase/dehydratase family protein</fullName>
    </submittedName>
</protein>
<gene>
    <name evidence="3" type="ORF">M0651_16690</name>
</gene>
<evidence type="ECO:0000256" key="1">
    <source>
        <dbReference type="ARBA" id="ARBA00007637"/>
    </source>
</evidence>
<name>A0A9X2BU82_9BACL</name>
<feature type="domain" description="NAD-dependent epimerase/dehydratase" evidence="2">
    <location>
        <begin position="7"/>
        <end position="232"/>
    </location>
</feature>
<sequence length="310" mass="33481">MGDGAGVLVTGAGGFTGRHASRRLAAKGYKVFALVRSEAGLPVIEGVEYLICDLTDKAGVKRIIDQTQPQFVLHLGGKNSVPDSWSEPLLYIESNLMTTLHLLDALQAFGLRDTRVLVAGSRLKFGLERPLHPTHPYGLSKSLQEAAALVWGKLYRLDVMIAEPGNLIGAGPSTGICSLLARHIVRLERGESPPPFFLSSGEARRDFLDVRDAVDAYEILLRKGEVGEVYPVCSGREKSLAELAEDFAKLTEVSDLNIQIGSPSGGELLVSSEPLLPEALGALGWRASLAWEQSLLEVLDYYRKEGSASS</sequence>
<keyword evidence="4" id="KW-1185">Reference proteome</keyword>
<dbReference type="Gene3D" id="3.90.25.10">
    <property type="entry name" value="UDP-galactose 4-epimerase, domain 1"/>
    <property type="match status" value="1"/>
</dbReference>
<accession>A0A9X2BU82</accession>
<dbReference type="RefSeq" id="WP_248552866.1">
    <property type="nucleotide sequence ID" value="NZ_JALPRK010000017.1"/>
</dbReference>
<dbReference type="EMBL" id="JALPRK010000017">
    <property type="protein sequence ID" value="MCK8488811.1"/>
    <property type="molecule type" value="Genomic_DNA"/>
</dbReference>